<dbReference type="PANTHER" id="PTHR30221:SF1">
    <property type="entry name" value="SMALL-CONDUCTANCE MECHANOSENSITIVE CHANNEL"/>
    <property type="match status" value="1"/>
</dbReference>
<dbReference type="InterPro" id="IPR006685">
    <property type="entry name" value="MscS_channel_2nd"/>
</dbReference>
<dbReference type="SUPFAM" id="SSF82861">
    <property type="entry name" value="Mechanosensitive channel protein MscS (YggB), transmembrane region"/>
    <property type="match status" value="1"/>
</dbReference>
<dbReference type="Pfam" id="PF00924">
    <property type="entry name" value="MS_channel_2nd"/>
    <property type="match status" value="1"/>
</dbReference>
<evidence type="ECO:0000256" key="5">
    <source>
        <dbReference type="ARBA" id="ARBA00022989"/>
    </source>
</evidence>
<comment type="caution">
    <text evidence="10">The sequence shown here is derived from an EMBL/GenBank/DDBJ whole genome shotgun (WGS) entry which is preliminary data.</text>
</comment>
<accession>A0A5C5XKI0</accession>
<dbReference type="PANTHER" id="PTHR30221">
    <property type="entry name" value="SMALL-CONDUCTANCE MECHANOSENSITIVE CHANNEL"/>
    <property type="match status" value="1"/>
</dbReference>
<dbReference type="Pfam" id="PF05552">
    <property type="entry name" value="MS_channel_1st_1"/>
    <property type="match status" value="1"/>
</dbReference>
<feature type="transmembrane region" description="Helical" evidence="7">
    <location>
        <begin position="47"/>
        <end position="71"/>
    </location>
</feature>
<dbReference type="InterPro" id="IPR010920">
    <property type="entry name" value="LSM_dom_sf"/>
</dbReference>
<dbReference type="Gene3D" id="2.30.30.60">
    <property type="match status" value="1"/>
</dbReference>
<evidence type="ECO:0000259" key="9">
    <source>
        <dbReference type="Pfam" id="PF21082"/>
    </source>
</evidence>
<evidence type="ECO:0000259" key="8">
    <source>
        <dbReference type="Pfam" id="PF00924"/>
    </source>
</evidence>
<sequence>MQGEAPEVSTSSAAGGEELISEELQKKIQEDPGSVIVESVLKIWDDFLVHLPLLVVGFVVLLLTWLIANIVGRIVRWSMSKSNLRSGLKSLFGQLIQIVIWVVGLMIVAIIIFPGMTPSKAITVLGLGSVAIGFAFKDIFENFFAGIFILWKFPFDPGDYIACGDNEGEVQDIDIRMTTIRQVDGQLITLPNAQLFKEPVRVMTHEKHRRMSVVCGVSYDTPLDKAIDVLQKAVDGCKLIDQSRGTEVFAQQFGSSSIDFLIRWWANPRPVDEVKTRSEVIFAIKSALDAAEIEIPFPYRTMTFKEPLSIQRTAEDAEGIES</sequence>
<evidence type="ECO:0000313" key="10">
    <source>
        <dbReference type="EMBL" id="TWT63440.1"/>
    </source>
</evidence>
<proteinExistence type="inferred from homology"/>
<dbReference type="InterPro" id="IPR049278">
    <property type="entry name" value="MS_channel_C"/>
</dbReference>
<protein>
    <submittedName>
        <fullName evidence="10">Small-conductance mechanosensitive channel</fullName>
    </submittedName>
</protein>
<dbReference type="EMBL" id="SJPG01000001">
    <property type="protein sequence ID" value="TWT63440.1"/>
    <property type="molecule type" value="Genomic_DNA"/>
</dbReference>
<dbReference type="InterPro" id="IPR011014">
    <property type="entry name" value="MscS_channel_TM-2"/>
</dbReference>
<dbReference type="InterPro" id="IPR045275">
    <property type="entry name" value="MscS_archaea/bacteria_type"/>
</dbReference>
<reference evidence="10 11" key="1">
    <citation type="submission" date="2019-02" db="EMBL/GenBank/DDBJ databases">
        <title>Deep-cultivation of Planctomycetes and their phenomic and genomic characterization uncovers novel biology.</title>
        <authorList>
            <person name="Wiegand S."/>
            <person name="Jogler M."/>
            <person name="Boedeker C."/>
            <person name="Pinto D."/>
            <person name="Vollmers J."/>
            <person name="Rivas-Marin E."/>
            <person name="Kohn T."/>
            <person name="Peeters S.H."/>
            <person name="Heuer A."/>
            <person name="Rast P."/>
            <person name="Oberbeckmann S."/>
            <person name="Bunk B."/>
            <person name="Jeske O."/>
            <person name="Meyerdierks A."/>
            <person name="Storesund J.E."/>
            <person name="Kallscheuer N."/>
            <person name="Luecker S."/>
            <person name="Lage O.M."/>
            <person name="Pohl T."/>
            <person name="Merkel B.J."/>
            <person name="Hornburger P."/>
            <person name="Mueller R.-W."/>
            <person name="Bruemmer F."/>
            <person name="Labrenz M."/>
            <person name="Spormann A.M."/>
            <person name="Op Den Camp H."/>
            <person name="Overmann J."/>
            <person name="Amann R."/>
            <person name="Jetten M.S.M."/>
            <person name="Mascher T."/>
            <person name="Medema M.H."/>
            <person name="Devos D.P."/>
            <person name="Kaster A.-K."/>
            <person name="Ovreas L."/>
            <person name="Rohde M."/>
            <person name="Galperin M.Y."/>
            <person name="Jogler C."/>
        </authorList>
    </citation>
    <scope>NUCLEOTIDE SEQUENCE [LARGE SCALE GENOMIC DNA]</scope>
    <source>
        <strain evidence="10 11">Pan54</strain>
    </source>
</reference>
<keyword evidence="4 7" id="KW-0812">Transmembrane</keyword>
<feature type="domain" description="Mechanosensitive ion channel MscS" evidence="8">
    <location>
        <begin position="138"/>
        <end position="200"/>
    </location>
</feature>
<gene>
    <name evidence="10" type="primary">mscS_2</name>
    <name evidence="10" type="ORF">Pan54_41930</name>
</gene>
<keyword evidence="3" id="KW-1003">Cell membrane</keyword>
<dbReference type="RefSeq" id="WP_146505186.1">
    <property type="nucleotide sequence ID" value="NZ_SJPG01000001.1"/>
</dbReference>
<dbReference type="Pfam" id="PF21082">
    <property type="entry name" value="MS_channel_3rd"/>
    <property type="match status" value="1"/>
</dbReference>
<dbReference type="InterPro" id="IPR008910">
    <property type="entry name" value="MSC_TM_helix"/>
</dbReference>
<feature type="transmembrane region" description="Helical" evidence="7">
    <location>
        <begin position="91"/>
        <end position="115"/>
    </location>
</feature>
<keyword evidence="11" id="KW-1185">Reference proteome</keyword>
<evidence type="ECO:0000256" key="2">
    <source>
        <dbReference type="ARBA" id="ARBA00008017"/>
    </source>
</evidence>
<evidence type="ECO:0000256" key="1">
    <source>
        <dbReference type="ARBA" id="ARBA00004651"/>
    </source>
</evidence>
<dbReference type="SUPFAM" id="SSF82689">
    <property type="entry name" value="Mechanosensitive channel protein MscS (YggB), C-terminal domain"/>
    <property type="match status" value="1"/>
</dbReference>
<dbReference type="GO" id="GO:0005886">
    <property type="term" value="C:plasma membrane"/>
    <property type="evidence" value="ECO:0007669"/>
    <property type="project" value="UniProtKB-SubCell"/>
</dbReference>
<dbReference type="GO" id="GO:0008381">
    <property type="term" value="F:mechanosensitive monoatomic ion channel activity"/>
    <property type="evidence" value="ECO:0007669"/>
    <property type="project" value="InterPro"/>
</dbReference>
<evidence type="ECO:0000256" key="7">
    <source>
        <dbReference type="SAM" id="Phobius"/>
    </source>
</evidence>
<dbReference type="InterPro" id="IPR023408">
    <property type="entry name" value="MscS_beta-dom_sf"/>
</dbReference>
<feature type="domain" description="Mechanosensitive ion channel MscS C-terminal" evidence="9">
    <location>
        <begin position="213"/>
        <end position="295"/>
    </location>
</feature>
<keyword evidence="5 7" id="KW-1133">Transmembrane helix</keyword>
<name>A0A5C5XKI0_9PLAN</name>
<evidence type="ECO:0000313" key="11">
    <source>
        <dbReference type="Proteomes" id="UP000316095"/>
    </source>
</evidence>
<dbReference type="AlphaFoldDB" id="A0A5C5XKI0"/>
<organism evidence="10 11">
    <name type="scientific">Rubinisphaera italica</name>
    <dbReference type="NCBI Taxonomy" id="2527969"/>
    <lineage>
        <taxon>Bacteria</taxon>
        <taxon>Pseudomonadati</taxon>
        <taxon>Planctomycetota</taxon>
        <taxon>Planctomycetia</taxon>
        <taxon>Planctomycetales</taxon>
        <taxon>Planctomycetaceae</taxon>
        <taxon>Rubinisphaera</taxon>
    </lineage>
</organism>
<dbReference type="InterPro" id="IPR011066">
    <property type="entry name" value="MscS_channel_C_sf"/>
</dbReference>
<dbReference type="OrthoDB" id="9809206at2"/>
<evidence type="ECO:0000256" key="6">
    <source>
        <dbReference type="ARBA" id="ARBA00023136"/>
    </source>
</evidence>
<keyword evidence="6 7" id="KW-0472">Membrane</keyword>
<dbReference type="SUPFAM" id="SSF50182">
    <property type="entry name" value="Sm-like ribonucleoproteins"/>
    <property type="match status" value="1"/>
</dbReference>
<dbReference type="Gene3D" id="1.10.287.1260">
    <property type="match status" value="1"/>
</dbReference>
<dbReference type="Gene3D" id="3.30.70.100">
    <property type="match status" value="1"/>
</dbReference>
<evidence type="ECO:0000256" key="3">
    <source>
        <dbReference type="ARBA" id="ARBA00022475"/>
    </source>
</evidence>
<comment type="subcellular location">
    <subcellularLocation>
        <location evidence="1">Cell membrane</location>
        <topology evidence="1">Multi-pass membrane protein</topology>
    </subcellularLocation>
</comment>
<dbReference type="Proteomes" id="UP000316095">
    <property type="component" value="Unassembled WGS sequence"/>
</dbReference>
<comment type="similarity">
    <text evidence="2">Belongs to the MscS (TC 1.A.23) family.</text>
</comment>
<evidence type="ECO:0000256" key="4">
    <source>
        <dbReference type="ARBA" id="ARBA00022692"/>
    </source>
</evidence>